<sequence length="41" mass="4929">MFVKIKKNYLFPSSINYVKLKWSKKGRKINKMKIDKNLLKG</sequence>
<proteinExistence type="predicted"/>
<gene>
    <name evidence="1" type="ORF">S01H1_30486</name>
</gene>
<name>X0SY27_9ZZZZ</name>
<organism evidence="1">
    <name type="scientific">marine sediment metagenome</name>
    <dbReference type="NCBI Taxonomy" id="412755"/>
    <lineage>
        <taxon>unclassified sequences</taxon>
        <taxon>metagenomes</taxon>
        <taxon>ecological metagenomes</taxon>
    </lineage>
</organism>
<dbReference type="AlphaFoldDB" id="X0SY27"/>
<evidence type="ECO:0000313" key="1">
    <source>
        <dbReference type="EMBL" id="GAF85879.1"/>
    </source>
</evidence>
<reference evidence="1" key="1">
    <citation type="journal article" date="2014" name="Front. Microbiol.">
        <title>High frequency of phylogenetically diverse reductive dehalogenase-homologous genes in deep subseafloor sedimentary metagenomes.</title>
        <authorList>
            <person name="Kawai M."/>
            <person name="Futagami T."/>
            <person name="Toyoda A."/>
            <person name="Takaki Y."/>
            <person name="Nishi S."/>
            <person name="Hori S."/>
            <person name="Arai W."/>
            <person name="Tsubouchi T."/>
            <person name="Morono Y."/>
            <person name="Uchiyama I."/>
            <person name="Ito T."/>
            <person name="Fujiyama A."/>
            <person name="Inagaki F."/>
            <person name="Takami H."/>
        </authorList>
    </citation>
    <scope>NUCLEOTIDE SEQUENCE</scope>
    <source>
        <strain evidence="1">Expedition CK06-06</strain>
    </source>
</reference>
<dbReference type="EMBL" id="BARS01018763">
    <property type="protein sequence ID" value="GAF85879.1"/>
    <property type="molecule type" value="Genomic_DNA"/>
</dbReference>
<protein>
    <submittedName>
        <fullName evidence="1">Uncharacterized protein</fullName>
    </submittedName>
</protein>
<accession>X0SY27</accession>
<comment type="caution">
    <text evidence="1">The sequence shown here is derived from an EMBL/GenBank/DDBJ whole genome shotgun (WGS) entry which is preliminary data.</text>
</comment>
<feature type="non-terminal residue" evidence="1">
    <location>
        <position position="41"/>
    </location>
</feature>